<reference evidence="2" key="1">
    <citation type="journal article" date="2017" name="Nature">
        <title>The genome of Chenopodium quinoa.</title>
        <authorList>
            <person name="Jarvis D.E."/>
            <person name="Ho Y.S."/>
            <person name="Lightfoot D.J."/>
            <person name="Schmoeckel S.M."/>
            <person name="Li B."/>
            <person name="Borm T.J.A."/>
            <person name="Ohyanagi H."/>
            <person name="Mineta K."/>
            <person name="Michell C.T."/>
            <person name="Saber N."/>
            <person name="Kharbatia N.M."/>
            <person name="Rupper R.R."/>
            <person name="Sharp A.R."/>
            <person name="Dally N."/>
            <person name="Boughton B.A."/>
            <person name="Woo Y.H."/>
            <person name="Gao G."/>
            <person name="Schijlen E.G.W.M."/>
            <person name="Guo X."/>
            <person name="Momin A.A."/>
            <person name="Negrao S."/>
            <person name="Al-Babili S."/>
            <person name="Gehring C."/>
            <person name="Roessner U."/>
            <person name="Jung C."/>
            <person name="Murphy K."/>
            <person name="Arold S.T."/>
            <person name="Gojobori T."/>
            <person name="van der Linden C.G."/>
            <person name="van Loo E.N."/>
            <person name="Jellen E.N."/>
            <person name="Maughan P.J."/>
            <person name="Tester M."/>
        </authorList>
    </citation>
    <scope>NUCLEOTIDE SEQUENCE [LARGE SCALE GENOMIC DNA]</scope>
    <source>
        <strain evidence="2">cv. PI 614886</strain>
    </source>
</reference>
<dbReference type="AlphaFoldDB" id="A0A803MTC4"/>
<dbReference type="Pfam" id="PF07343">
    <property type="entry name" value="DUF1475"/>
    <property type="match status" value="1"/>
</dbReference>
<reference evidence="2" key="2">
    <citation type="submission" date="2021-03" db="UniProtKB">
        <authorList>
            <consortium name="EnsemblPlants"/>
        </authorList>
    </citation>
    <scope>IDENTIFICATION</scope>
</reference>
<name>A0A803MTC4_CHEQI</name>
<proteinExistence type="predicted"/>
<evidence type="ECO:0000256" key="1">
    <source>
        <dbReference type="SAM" id="Phobius"/>
    </source>
</evidence>
<keyword evidence="1" id="KW-1133">Transmembrane helix</keyword>
<organism evidence="2 3">
    <name type="scientific">Chenopodium quinoa</name>
    <name type="common">Quinoa</name>
    <dbReference type="NCBI Taxonomy" id="63459"/>
    <lineage>
        <taxon>Eukaryota</taxon>
        <taxon>Viridiplantae</taxon>
        <taxon>Streptophyta</taxon>
        <taxon>Embryophyta</taxon>
        <taxon>Tracheophyta</taxon>
        <taxon>Spermatophyta</taxon>
        <taxon>Magnoliopsida</taxon>
        <taxon>eudicotyledons</taxon>
        <taxon>Gunneridae</taxon>
        <taxon>Pentapetalae</taxon>
        <taxon>Caryophyllales</taxon>
        <taxon>Chenopodiaceae</taxon>
        <taxon>Chenopodioideae</taxon>
        <taxon>Atripliceae</taxon>
        <taxon>Chenopodium</taxon>
    </lineage>
</organism>
<sequence length="255" mass="28803">MANSTVTLLKAVFIALGSVMVATLIYTIAIDDGWQQLWWTSISIFLFWRITTCTYIAIQLFKLSAEESAHDPMYHLLLRQQDKKDAFSGSALHLIAAKVIFSALGFLMLGTLVYTLITNGSPFKKELLVPCGVWLCDRGRRLVVESAAYLSLDHGLGVELAAQLTYLGWLQGIKLVKCSHLDYFVDMFWQNKLKKVKVLENMEGDVSIELDNYDLNKLLVFMPGQKADMRRQQYGKSKLQASFSTHLNCYGAPIF</sequence>
<protein>
    <submittedName>
        <fullName evidence="2">Uncharacterized protein</fullName>
    </submittedName>
</protein>
<keyword evidence="3" id="KW-1185">Reference proteome</keyword>
<dbReference type="Proteomes" id="UP000596660">
    <property type="component" value="Unplaced"/>
</dbReference>
<dbReference type="EnsemblPlants" id="AUR62034915-RA">
    <property type="protein sequence ID" value="AUR62034915-RA:cds"/>
    <property type="gene ID" value="AUR62034915"/>
</dbReference>
<dbReference type="Gramene" id="AUR62034915-RA">
    <property type="protein sequence ID" value="AUR62034915-RA:cds"/>
    <property type="gene ID" value="AUR62034915"/>
</dbReference>
<feature type="transmembrane region" description="Helical" evidence="1">
    <location>
        <begin position="12"/>
        <end position="30"/>
    </location>
</feature>
<feature type="transmembrane region" description="Helical" evidence="1">
    <location>
        <begin position="37"/>
        <end position="58"/>
    </location>
</feature>
<dbReference type="PANTHER" id="PTHR36318:SF3">
    <property type="entry name" value="OS06G0581300 PROTEIN"/>
    <property type="match status" value="1"/>
</dbReference>
<keyword evidence="1" id="KW-0472">Membrane</keyword>
<dbReference type="InterPro" id="IPR009943">
    <property type="entry name" value="DUF1475"/>
</dbReference>
<dbReference type="PANTHER" id="PTHR36318">
    <property type="entry name" value="OS06G0581300 PROTEIN"/>
    <property type="match status" value="1"/>
</dbReference>
<evidence type="ECO:0000313" key="2">
    <source>
        <dbReference type="EnsemblPlants" id="AUR62034915-RA:cds"/>
    </source>
</evidence>
<feature type="transmembrane region" description="Helical" evidence="1">
    <location>
        <begin position="95"/>
        <end position="117"/>
    </location>
</feature>
<accession>A0A803MTC4</accession>
<evidence type="ECO:0000313" key="3">
    <source>
        <dbReference type="Proteomes" id="UP000596660"/>
    </source>
</evidence>
<keyword evidence="1" id="KW-0812">Transmembrane</keyword>